<evidence type="ECO:0000256" key="5">
    <source>
        <dbReference type="ARBA" id="ARBA00023136"/>
    </source>
</evidence>
<dbReference type="Pfam" id="PF05504">
    <property type="entry name" value="Spore_GerAC"/>
    <property type="match status" value="1"/>
</dbReference>
<evidence type="ECO:0000256" key="4">
    <source>
        <dbReference type="ARBA" id="ARBA00022729"/>
    </source>
</evidence>
<evidence type="ECO:0000259" key="8">
    <source>
        <dbReference type="Pfam" id="PF05504"/>
    </source>
</evidence>
<dbReference type="RefSeq" id="WP_378109726.1">
    <property type="nucleotide sequence ID" value="NZ_JBHSNC010000001.1"/>
</dbReference>
<accession>A0ABW0QWI2</accession>
<evidence type="ECO:0000256" key="7">
    <source>
        <dbReference type="ARBA" id="ARBA00023288"/>
    </source>
</evidence>
<sequence>MKTSTIRILSTGVLVIAMAAALCGCWSSVELNERAFARVMILDKSKDGIELTLGFPLPNRISGGITNGSSASTEPPFALVTKIGRDLGEAYRLIQADLSRQITFGQLRNILISKAFAQSGIYPIVDFLMRNTSIHINANLYVTDGPAKQIGRIPLTFERFLTDILTAYVKQQTTLRTTVKDVLMTTTTGGDFVLPMLVFGGFGAESERGGQHWMGTDGAAVFRQGKLVAQLNSQETRAALWIMDEIGIVVMRVKSPSDGKIISFQLFSNESRIKPVLKGNQIRFVISCKGSAKIIASESALDVTDRKNLATLEQRVNQSLKERILRTVSQTQSERSDAFGFGQLIRWRQPKTWNRIKGNWRDIYQKQVAVDADVAIHIKWFGGAQKPIWNIDLSDKEVSG</sequence>
<comment type="caution">
    <text evidence="10">The sequence shown here is derived from an EMBL/GenBank/DDBJ whole genome shotgun (WGS) entry which is preliminary data.</text>
</comment>
<dbReference type="Gene3D" id="3.30.300.210">
    <property type="entry name" value="Nutrient germinant receptor protein C, domain 3"/>
    <property type="match status" value="1"/>
</dbReference>
<keyword evidence="3" id="KW-0309">Germination</keyword>
<feature type="domain" description="Spore germination protein N-terminal" evidence="9">
    <location>
        <begin position="28"/>
        <end position="197"/>
    </location>
</feature>
<organism evidence="10 11">
    <name type="scientific">Cohnella yongneupensis</name>
    <dbReference type="NCBI Taxonomy" id="425006"/>
    <lineage>
        <taxon>Bacteria</taxon>
        <taxon>Bacillati</taxon>
        <taxon>Bacillota</taxon>
        <taxon>Bacilli</taxon>
        <taxon>Bacillales</taxon>
        <taxon>Paenibacillaceae</taxon>
        <taxon>Cohnella</taxon>
    </lineage>
</organism>
<dbReference type="EMBL" id="JBHSNC010000001">
    <property type="protein sequence ID" value="MFC5527922.1"/>
    <property type="molecule type" value="Genomic_DNA"/>
</dbReference>
<keyword evidence="4" id="KW-0732">Signal</keyword>
<dbReference type="PROSITE" id="PS51257">
    <property type="entry name" value="PROKAR_LIPOPROTEIN"/>
    <property type="match status" value="1"/>
</dbReference>
<name>A0ABW0QWI2_9BACL</name>
<gene>
    <name evidence="10" type="ORF">ACFPQ4_00400</name>
</gene>
<dbReference type="Proteomes" id="UP001596108">
    <property type="component" value="Unassembled WGS sequence"/>
</dbReference>
<evidence type="ECO:0000259" key="9">
    <source>
        <dbReference type="Pfam" id="PF25198"/>
    </source>
</evidence>
<evidence type="ECO:0000256" key="3">
    <source>
        <dbReference type="ARBA" id="ARBA00022544"/>
    </source>
</evidence>
<feature type="domain" description="Spore germination GerAC-like C-terminal" evidence="8">
    <location>
        <begin position="217"/>
        <end position="381"/>
    </location>
</feature>
<comment type="similarity">
    <text evidence="2">Belongs to the GerABKC lipoprotein family.</text>
</comment>
<dbReference type="InterPro" id="IPR008844">
    <property type="entry name" value="Spore_GerAC-like"/>
</dbReference>
<proteinExistence type="inferred from homology"/>
<comment type="subcellular location">
    <subcellularLocation>
        <location evidence="1">Membrane</location>
        <topology evidence="1">Lipid-anchor</topology>
    </subcellularLocation>
</comment>
<dbReference type="InterPro" id="IPR046953">
    <property type="entry name" value="Spore_GerAC-like_C"/>
</dbReference>
<evidence type="ECO:0000313" key="10">
    <source>
        <dbReference type="EMBL" id="MFC5527922.1"/>
    </source>
</evidence>
<evidence type="ECO:0000256" key="1">
    <source>
        <dbReference type="ARBA" id="ARBA00004635"/>
    </source>
</evidence>
<reference evidence="11" key="1">
    <citation type="journal article" date="2019" name="Int. J. Syst. Evol. Microbiol.">
        <title>The Global Catalogue of Microorganisms (GCM) 10K type strain sequencing project: providing services to taxonomists for standard genome sequencing and annotation.</title>
        <authorList>
            <consortium name="The Broad Institute Genomics Platform"/>
            <consortium name="The Broad Institute Genome Sequencing Center for Infectious Disease"/>
            <person name="Wu L."/>
            <person name="Ma J."/>
        </authorList>
    </citation>
    <scope>NUCLEOTIDE SEQUENCE [LARGE SCALE GENOMIC DNA]</scope>
    <source>
        <strain evidence="11">CGMCC 1.18578</strain>
    </source>
</reference>
<dbReference type="PANTHER" id="PTHR35789:SF1">
    <property type="entry name" value="SPORE GERMINATION PROTEIN B3"/>
    <property type="match status" value="1"/>
</dbReference>
<evidence type="ECO:0000256" key="2">
    <source>
        <dbReference type="ARBA" id="ARBA00007886"/>
    </source>
</evidence>
<evidence type="ECO:0000313" key="11">
    <source>
        <dbReference type="Proteomes" id="UP001596108"/>
    </source>
</evidence>
<evidence type="ECO:0000256" key="6">
    <source>
        <dbReference type="ARBA" id="ARBA00023139"/>
    </source>
</evidence>
<dbReference type="NCBIfam" id="TIGR02887">
    <property type="entry name" value="spore_ger_x_C"/>
    <property type="match status" value="1"/>
</dbReference>
<keyword evidence="7" id="KW-0449">Lipoprotein</keyword>
<dbReference type="PANTHER" id="PTHR35789">
    <property type="entry name" value="SPORE GERMINATION PROTEIN B3"/>
    <property type="match status" value="1"/>
</dbReference>
<keyword evidence="11" id="KW-1185">Reference proteome</keyword>
<dbReference type="InterPro" id="IPR038501">
    <property type="entry name" value="Spore_GerAC_C_sf"/>
</dbReference>
<keyword evidence="6" id="KW-0564">Palmitate</keyword>
<keyword evidence="5" id="KW-0472">Membrane</keyword>
<dbReference type="Pfam" id="PF25198">
    <property type="entry name" value="Spore_GerAC_N"/>
    <property type="match status" value="1"/>
</dbReference>
<dbReference type="InterPro" id="IPR057336">
    <property type="entry name" value="GerAC_N"/>
</dbReference>
<protein>
    <submittedName>
        <fullName evidence="10">Ger(X)C family spore germination protein</fullName>
    </submittedName>
</protein>